<gene>
    <name evidence="2" type="ORF">HBH25_02190</name>
</gene>
<protein>
    <submittedName>
        <fullName evidence="2">Uncharacterized protein</fullName>
    </submittedName>
</protein>
<keyword evidence="3" id="KW-1185">Reference proteome</keyword>
<dbReference type="Proteomes" id="UP000746535">
    <property type="component" value="Unassembled WGS sequence"/>
</dbReference>
<evidence type="ECO:0000256" key="1">
    <source>
        <dbReference type="SAM" id="MobiDB-lite"/>
    </source>
</evidence>
<evidence type="ECO:0000313" key="2">
    <source>
        <dbReference type="EMBL" id="NJO99675.1"/>
    </source>
</evidence>
<name>A0ABX0Y9H2_9PSED</name>
<sequence length="48" mass="5367">MTTPEQPVYQPTQLPDDYDEYGTEPQQDEGDSDQSGNLKPEQPLTDPA</sequence>
<dbReference type="EMBL" id="JAAVJI010000001">
    <property type="protein sequence ID" value="NJO99675.1"/>
    <property type="molecule type" value="Genomic_DNA"/>
</dbReference>
<evidence type="ECO:0000313" key="3">
    <source>
        <dbReference type="Proteomes" id="UP000746535"/>
    </source>
</evidence>
<organism evidence="2 3">
    <name type="scientific">Pseudomonas quercus</name>
    <dbReference type="NCBI Taxonomy" id="2722792"/>
    <lineage>
        <taxon>Bacteria</taxon>
        <taxon>Pseudomonadati</taxon>
        <taxon>Pseudomonadota</taxon>
        <taxon>Gammaproteobacteria</taxon>
        <taxon>Pseudomonadales</taxon>
        <taxon>Pseudomonadaceae</taxon>
        <taxon>Pseudomonas</taxon>
    </lineage>
</organism>
<dbReference type="RefSeq" id="WP_168081038.1">
    <property type="nucleotide sequence ID" value="NZ_JAAVJI010000001.1"/>
</dbReference>
<accession>A0ABX0Y9H2</accession>
<reference evidence="2 3" key="1">
    <citation type="submission" date="2020-03" db="EMBL/GenBank/DDBJ databases">
        <authorList>
            <person name="Wang L."/>
            <person name="He N."/>
            <person name="Li Y."/>
            <person name="Fang Y."/>
            <person name="Zhang F."/>
        </authorList>
    </citation>
    <scope>NUCLEOTIDE SEQUENCE [LARGE SCALE GENOMIC DNA]</scope>
    <source>
        <strain evidence="3">hsmgli-8</strain>
    </source>
</reference>
<feature type="compositionally biased region" description="Polar residues" evidence="1">
    <location>
        <begin position="1"/>
        <end position="13"/>
    </location>
</feature>
<proteinExistence type="predicted"/>
<feature type="region of interest" description="Disordered" evidence="1">
    <location>
        <begin position="1"/>
        <end position="48"/>
    </location>
</feature>
<feature type="compositionally biased region" description="Acidic residues" evidence="1">
    <location>
        <begin position="16"/>
        <end position="32"/>
    </location>
</feature>
<comment type="caution">
    <text evidence="2">The sequence shown here is derived from an EMBL/GenBank/DDBJ whole genome shotgun (WGS) entry which is preliminary data.</text>
</comment>